<evidence type="ECO:0000313" key="4">
    <source>
        <dbReference type="EMBL" id="BAU26114.1"/>
    </source>
</evidence>
<evidence type="ECO:0000256" key="3">
    <source>
        <dbReference type="ARBA" id="ARBA00023004"/>
    </source>
</evidence>
<dbReference type="InterPro" id="IPR050669">
    <property type="entry name" value="Hemerythrin"/>
</dbReference>
<name>A0A0U5AV96_9BACL</name>
<dbReference type="Gene3D" id="1.20.120.50">
    <property type="entry name" value="Hemerythrin-like"/>
    <property type="match status" value="1"/>
</dbReference>
<dbReference type="SUPFAM" id="SSF47188">
    <property type="entry name" value="Hemerythrin-like"/>
    <property type="match status" value="1"/>
</dbReference>
<evidence type="ECO:0000313" key="5">
    <source>
        <dbReference type="Proteomes" id="UP000217696"/>
    </source>
</evidence>
<dbReference type="InterPro" id="IPR012312">
    <property type="entry name" value="Hemerythrin-like"/>
</dbReference>
<dbReference type="Pfam" id="PF01814">
    <property type="entry name" value="Hemerythrin"/>
    <property type="match status" value="1"/>
</dbReference>
<dbReference type="Proteomes" id="UP000217696">
    <property type="component" value="Chromosome"/>
</dbReference>
<dbReference type="InterPro" id="IPR035938">
    <property type="entry name" value="Hemerythrin-like_sf"/>
</dbReference>
<dbReference type="CDD" id="cd12107">
    <property type="entry name" value="Hemerythrin"/>
    <property type="match status" value="1"/>
</dbReference>
<evidence type="ECO:0000256" key="1">
    <source>
        <dbReference type="ARBA" id="ARBA00010587"/>
    </source>
</evidence>
<keyword evidence="2" id="KW-0479">Metal-binding</keyword>
<dbReference type="NCBIfam" id="NF033749">
    <property type="entry name" value="bact_hemeryth"/>
    <property type="match status" value="1"/>
</dbReference>
<reference evidence="4 5" key="1">
    <citation type="submission" date="2015-12" db="EMBL/GenBank/DDBJ databases">
        <title>Genome sequence of Aneurinibacillus soli.</title>
        <authorList>
            <person name="Lee J.S."/>
            <person name="Lee K.C."/>
            <person name="Kim K.K."/>
            <person name="Lee B.W."/>
        </authorList>
    </citation>
    <scope>NUCLEOTIDE SEQUENCE [LARGE SCALE GENOMIC DNA]</scope>
    <source>
        <strain evidence="4 5">CB4</strain>
    </source>
</reference>
<keyword evidence="3" id="KW-0408">Iron</keyword>
<accession>A0A0U5AV96</accession>
<comment type="similarity">
    <text evidence="1">Belongs to the hemerythrin family.</text>
</comment>
<dbReference type="PANTHER" id="PTHR37164">
    <property type="entry name" value="BACTERIOHEMERYTHRIN"/>
    <property type="match status" value="1"/>
</dbReference>
<dbReference type="NCBIfam" id="TIGR02481">
    <property type="entry name" value="hemeryth_dom"/>
    <property type="match status" value="1"/>
</dbReference>
<sequence>MEIQWSSDLETGIGIVDDQHRELFDRIIEFFRVADQNDTVLTLQTVDYLAEYVIEHFSAEEGIMIKDSYPGFASHRDEHSKFIKNVYQIKRKIAVGGVTPELVATLKTDLVDWLVNHINVRDKHLATIHQKEVSRYRW</sequence>
<dbReference type="KEGG" id="asoc:CB4_00203"/>
<dbReference type="EMBL" id="AP017312">
    <property type="protein sequence ID" value="BAU26114.1"/>
    <property type="molecule type" value="Genomic_DNA"/>
</dbReference>
<evidence type="ECO:0000256" key="2">
    <source>
        <dbReference type="ARBA" id="ARBA00022723"/>
    </source>
</evidence>
<dbReference type="InterPro" id="IPR012827">
    <property type="entry name" value="Hemerythrin_metal-bd"/>
</dbReference>
<keyword evidence="5" id="KW-1185">Reference proteome</keyword>
<gene>
    <name evidence="4" type="ORF">CB4_00203</name>
</gene>
<dbReference type="PROSITE" id="PS00550">
    <property type="entry name" value="HEMERYTHRINS"/>
    <property type="match status" value="1"/>
</dbReference>
<dbReference type="GO" id="GO:0046872">
    <property type="term" value="F:metal ion binding"/>
    <property type="evidence" value="ECO:0007669"/>
    <property type="project" value="UniProtKB-KW"/>
</dbReference>
<protein>
    <submittedName>
        <fullName evidence="4">Bacteriohemerythrin</fullName>
    </submittedName>
</protein>
<organism evidence="4 5">
    <name type="scientific">Aneurinibacillus soli</name>
    <dbReference type="NCBI Taxonomy" id="1500254"/>
    <lineage>
        <taxon>Bacteria</taxon>
        <taxon>Bacillati</taxon>
        <taxon>Bacillota</taxon>
        <taxon>Bacilli</taxon>
        <taxon>Bacillales</taxon>
        <taxon>Paenibacillaceae</taxon>
        <taxon>Aneurinibacillus group</taxon>
        <taxon>Aneurinibacillus</taxon>
    </lineage>
</organism>
<dbReference type="RefSeq" id="WP_096463188.1">
    <property type="nucleotide sequence ID" value="NZ_AP017312.1"/>
</dbReference>
<proteinExistence type="inferred from homology"/>
<dbReference type="InterPro" id="IPR016131">
    <property type="entry name" value="Haemerythrin_Fe_BS"/>
</dbReference>
<dbReference type="PANTHER" id="PTHR37164:SF1">
    <property type="entry name" value="BACTERIOHEMERYTHRIN"/>
    <property type="match status" value="1"/>
</dbReference>
<dbReference type="OrthoDB" id="9797092at2"/>
<dbReference type="AlphaFoldDB" id="A0A0U5AV96"/>